<accession>A0A645B3J3</accession>
<name>A0A645B3J3_9ZZZZ</name>
<reference evidence="1" key="1">
    <citation type="submission" date="2019-08" db="EMBL/GenBank/DDBJ databases">
        <authorList>
            <person name="Kucharzyk K."/>
            <person name="Murdoch R.W."/>
            <person name="Higgins S."/>
            <person name="Loffler F."/>
        </authorList>
    </citation>
    <scope>NUCLEOTIDE SEQUENCE</scope>
</reference>
<organism evidence="1">
    <name type="scientific">bioreactor metagenome</name>
    <dbReference type="NCBI Taxonomy" id="1076179"/>
    <lineage>
        <taxon>unclassified sequences</taxon>
        <taxon>metagenomes</taxon>
        <taxon>ecological metagenomes</taxon>
    </lineage>
</organism>
<sequence>MKKHLIFIFIFTMITALVFTSCDNIPGSYSFPEIVSSDTKGLAENTSDKITEFTNEPIITENVDIGTVPSETQTETETGFPYEPEGQDIGDGYDCPVHDCLGMGYHSYPGELIELVGNDIFMKWINETNGTYYTDGVNTYDDNGCIYCTNILKFVEHFNISRDVYEDLYYNRGYYYSNLPPPEILYCGNAKTVDDYFRNWEEWEEAYELRYFDREFKTDIKFYLRKSKISVQKKAYDLFAHKTSTSFSIPEIIYAGQLTKDEVTKIYNKLIEFRKNFSSKYTRKYNFDAIFEKEEYFRNSIESKSPLEVDTMLYLD</sequence>
<dbReference type="PROSITE" id="PS51257">
    <property type="entry name" value="PROKAR_LIPOPROTEIN"/>
    <property type="match status" value="1"/>
</dbReference>
<protein>
    <submittedName>
        <fullName evidence="1">Uncharacterized protein</fullName>
    </submittedName>
</protein>
<dbReference type="EMBL" id="VSSQ01016412">
    <property type="protein sequence ID" value="MPM57723.1"/>
    <property type="molecule type" value="Genomic_DNA"/>
</dbReference>
<comment type="caution">
    <text evidence="1">The sequence shown here is derived from an EMBL/GenBank/DDBJ whole genome shotgun (WGS) entry which is preliminary data.</text>
</comment>
<dbReference type="AlphaFoldDB" id="A0A645B3J3"/>
<gene>
    <name evidence="1" type="ORF">SDC9_104546</name>
</gene>
<proteinExistence type="predicted"/>
<evidence type="ECO:0000313" key="1">
    <source>
        <dbReference type="EMBL" id="MPM57723.1"/>
    </source>
</evidence>